<proteinExistence type="predicted"/>
<evidence type="ECO:0000313" key="2">
    <source>
        <dbReference type="EMBL" id="GMN28079.1"/>
    </source>
</evidence>
<organism evidence="2 3">
    <name type="scientific">Ficus carica</name>
    <name type="common">Common fig</name>
    <dbReference type="NCBI Taxonomy" id="3494"/>
    <lineage>
        <taxon>Eukaryota</taxon>
        <taxon>Viridiplantae</taxon>
        <taxon>Streptophyta</taxon>
        <taxon>Embryophyta</taxon>
        <taxon>Tracheophyta</taxon>
        <taxon>Spermatophyta</taxon>
        <taxon>Magnoliopsida</taxon>
        <taxon>eudicotyledons</taxon>
        <taxon>Gunneridae</taxon>
        <taxon>Pentapetalae</taxon>
        <taxon>rosids</taxon>
        <taxon>fabids</taxon>
        <taxon>Rosales</taxon>
        <taxon>Moraceae</taxon>
        <taxon>Ficeae</taxon>
        <taxon>Ficus</taxon>
    </lineage>
</organism>
<dbReference type="EMBL" id="BTGU01000002">
    <property type="protein sequence ID" value="GMN28079.1"/>
    <property type="molecule type" value="Genomic_DNA"/>
</dbReference>
<keyword evidence="3" id="KW-1185">Reference proteome</keyword>
<name>A0AA87Z1E3_FICCA</name>
<gene>
    <name evidence="2" type="ORF">TIFTF001_001922</name>
</gene>
<feature type="region of interest" description="Disordered" evidence="1">
    <location>
        <begin position="107"/>
        <end position="134"/>
    </location>
</feature>
<protein>
    <submittedName>
        <fullName evidence="2">Uncharacterized protein</fullName>
    </submittedName>
</protein>
<sequence length="200" mass="22421">MRRTRVMSSNHEGKGKKRCRSVESEVLVQLRTPKAKIKCSSNTANVPLTLAGPPAAAAAAAGVMTRRMARELTVLTEFLEVNEDPSDYQQIKIDDPEEAVAAVVVVSKEPEKEEENNATAGSEASGRGGGTAMEIGRQDDDEVVMNWNAWSFEQEERAWWGSWHWDWIWYPSSLHINEEVVWEVDIWNWPPDDAGDNPTP</sequence>
<accession>A0AA87Z1E3</accession>
<dbReference type="AlphaFoldDB" id="A0AA87Z1E3"/>
<comment type="caution">
    <text evidence="2">The sequence shown here is derived from an EMBL/GenBank/DDBJ whole genome shotgun (WGS) entry which is preliminary data.</text>
</comment>
<evidence type="ECO:0000313" key="3">
    <source>
        <dbReference type="Proteomes" id="UP001187192"/>
    </source>
</evidence>
<evidence type="ECO:0000256" key="1">
    <source>
        <dbReference type="SAM" id="MobiDB-lite"/>
    </source>
</evidence>
<reference evidence="2" key="1">
    <citation type="submission" date="2023-07" db="EMBL/GenBank/DDBJ databases">
        <title>draft genome sequence of fig (Ficus carica).</title>
        <authorList>
            <person name="Takahashi T."/>
            <person name="Nishimura K."/>
        </authorList>
    </citation>
    <scope>NUCLEOTIDE SEQUENCE</scope>
</reference>
<dbReference type="Proteomes" id="UP001187192">
    <property type="component" value="Unassembled WGS sequence"/>
</dbReference>